<organism evidence="1 2">
    <name type="scientific">Phlebia brevispora</name>
    <dbReference type="NCBI Taxonomy" id="194682"/>
    <lineage>
        <taxon>Eukaryota</taxon>
        <taxon>Fungi</taxon>
        <taxon>Dikarya</taxon>
        <taxon>Basidiomycota</taxon>
        <taxon>Agaricomycotina</taxon>
        <taxon>Agaricomycetes</taxon>
        <taxon>Polyporales</taxon>
        <taxon>Meruliaceae</taxon>
        <taxon>Phlebia</taxon>
    </lineage>
</organism>
<accession>A0ACC1SBD7</accession>
<reference evidence="1" key="1">
    <citation type="submission" date="2022-07" db="EMBL/GenBank/DDBJ databases">
        <title>Genome Sequence of Phlebia brevispora.</title>
        <authorList>
            <person name="Buettner E."/>
        </authorList>
    </citation>
    <scope>NUCLEOTIDE SEQUENCE</scope>
    <source>
        <strain evidence="1">MPL23</strain>
    </source>
</reference>
<proteinExistence type="predicted"/>
<protein>
    <submittedName>
        <fullName evidence="1">Uncharacterized protein</fullName>
    </submittedName>
</protein>
<evidence type="ECO:0000313" key="1">
    <source>
        <dbReference type="EMBL" id="KAJ3535991.1"/>
    </source>
</evidence>
<keyword evidence="2" id="KW-1185">Reference proteome</keyword>
<dbReference type="Proteomes" id="UP001148662">
    <property type="component" value="Unassembled WGS sequence"/>
</dbReference>
<dbReference type="EMBL" id="JANHOG010001504">
    <property type="protein sequence ID" value="KAJ3535991.1"/>
    <property type="molecule type" value="Genomic_DNA"/>
</dbReference>
<gene>
    <name evidence="1" type="ORF">NM688_g6897</name>
</gene>
<sequence>MCDYSPDAAGCTRKNTLSAKVELRWLKMLLAGVVAFIGLVSFCSADPWPFDVTTLSAPDGSITAKFVSVGATMTELWVKDRYGNPRDIIIGYDNNTELLTDPAHPVFNPIVGRYANRIKNGTFSIPITKYPQPDGPNVYHIPTNDHDGQDTLHGGIIGWDRRNWTIVSKSKTSVTYFHLDAADEGFPGNVTAYATHTVENGGVLETTVHASATELTPIMLTQHIYWNLDAFQGSENILGHYLHVDSSRVVAVDGDAIPTGDFIDVEGTPFDFRTPERIDYRFNETVGLCGGGCSGYDFCWIYDHDESEKPGVSLWSEVSGIRLDITTINPATQVYTGYWLDTPRKVVHGGPSLNYTSYSAVAIEQEGYIDAINTPEWGVNQIYGSGRDYVWASTYKFSTIP</sequence>
<comment type="caution">
    <text evidence="1">The sequence shown here is derived from an EMBL/GenBank/DDBJ whole genome shotgun (WGS) entry which is preliminary data.</text>
</comment>
<name>A0ACC1SBD7_9APHY</name>
<evidence type="ECO:0000313" key="2">
    <source>
        <dbReference type="Proteomes" id="UP001148662"/>
    </source>
</evidence>